<gene>
    <name evidence="3" type="ORF">PNEG_00823</name>
</gene>
<comment type="caution">
    <text evidence="3">The sequence shown here is derived from an EMBL/GenBank/DDBJ whole genome shotgun (WGS) entry which is preliminary data.</text>
</comment>
<evidence type="ECO:0000313" key="4">
    <source>
        <dbReference type="Proteomes" id="UP000011958"/>
    </source>
</evidence>
<dbReference type="PANTHER" id="PTHR15555">
    <property type="entry name" value="ZINC FINGER HIT DOMAIN CONTAINING PROTEIN 2 PROTEIN FON -RELATED"/>
    <property type="match status" value="1"/>
</dbReference>
<organism evidence="3 4">
    <name type="scientific">Pneumocystis murina (strain B123)</name>
    <name type="common">Mouse pneumocystis pneumonia agent</name>
    <name type="synonym">Pneumocystis carinii f. sp. muris</name>
    <dbReference type="NCBI Taxonomy" id="1069680"/>
    <lineage>
        <taxon>Eukaryota</taxon>
        <taxon>Fungi</taxon>
        <taxon>Dikarya</taxon>
        <taxon>Ascomycota</taxon>
        <taxon>Taphrinomycotina</taxon>
        <taxon>Pneumocystomycetes</taxon>
        <taxon>Pneumocystaceae</taxon>
        <taxon>Pneumocystis</taxon>
    </lineage>
</organism>
<accession>M7PL93</accession>
<dbReference type="Pfam" id="PF04438">
    <property type="entry name" value="zf-HIT"/>
    <property type="match status" value="1"/>
</dbReference>
<dbReference type="GO" id="GO:0008270">
    <property type="term" value="F:zinc ion binding"/>
    <property type="evidence" value="ECO:0007669"/>
    <property type="project" value="UniProtKB-UniRule"/>
</dbReference>
<dbReference type="GeneID" id="19894521"/>
<keyword evidence="1" id="KW-0863">Zinc-finger</keyword>
<sequence length="142" mass="17392">MNNRKILCQICNNQYGKYICPRCNQRYCSLICYRSQIHLRCSEFFYKDNVEQEIKNRKITKKEKTEVLHFLSKYSYNEDFKNFKFLDDNKKLSEKIEKSTLKNRMKDIDVENASFEEIWERLESNEREEFVHLAMAYNNDVR</sequence>
<dbReference type="PANTHER" id="PTHR15555:SF0">
    <property type="entry name" value="ZINC FINGER HIT DOMAIN-CONTAINING PROTEIN 2"/>
    <property type="match status" value="1"/>
</dbReference>
<proteinExistence type="predicted"/>
<dbReference type="SUPFAM" id="SSF144232">
    <property type="entry name" value="HIT/MYND zinc finger-like"/>
    <property type="match status" value="1"/>
</dbReference>
<dbReference type="OMA" id="TIKCYRN"/>
<dbReference type="eggNOG" id="KOG4317">
    <property type="taxonomic scope" value="Eukaryota"/>
</dbReference>
<dbReference type="OrthoDB" id="18412at2759"/>
<dbReference type="EMBL" id="AFWA02000002">
    <property type="protein sequence ID" value="EMR11234.1"/>
    <property type="molecule type" value="Genomic_DNA"/>
</dbReference>
<evidence type="ECO:0000259" key="2">
    <source>
        <dbReference type="PROSITE" id="PS51083"/>
    </source>
</evidence>
<keyword evidence="1" id="KW-0479">Metal-binding</keyword>
<reference evidence="4" key="1">
    <citation type="journal article" date="2016" name="Nat. Commun.">
        <title>Genome analysis of three Pneumocystis species reveals adaptation mechanisms to life exclusively in mammalian hosts.</title>
        <authorList>
            <person name="Ma L."/>
            <person name="Chen Z."/>
            <person name="Huang D.W."/>
            <person name="Kutty G."/>
            <person name="Ishihara M."/>
            <person name="Wang H."/>
            <person name="Abouelleil A."/>
            <person name="Bishop L."/>
            <person name="Davey E."/>
            <person name="Deng R."/>
            <person name="Deng X."/>
            <person name="Fan L."/>
            <person name="Fantoni G."/>
            <person name="Fitzgerald M."/>
            <person name="Gogineni E."/>
            <person name="Goldberg J.M."/>
            <person name="Handley G."/>
            <person name="Hu X."/>
            <person name="Huber C."/>
            <person name="Jiao X."/>
            <person name="Jones K."/>
            <person name="Levin J.Z."/>
            <person name="Liu Y."/>
            <person name="Macdonald P."/>
            <person name="Melnikov A."/>
            <person name="Raley C."/>
            <person name="Sassi M."/>
            <person name="Sherman B.T."/>
            <person name="Song X."/>
            <person name="Sykes S."/>
            <person name="Tran B."/>
            <person name="Walsh L."/>
            <person name="Xia Y."/>
            <person name="Yang J."/>
            <person name="Young S."/>
            <person name="Zeng Q."/>
            <person name="Zheng X."/>
            <person name="Stephens R."/>
            <person name="Nusbaum C."/>
            <person name="Birren B.W."/>
            <person name="Azadi P."/>
            <person name="Lempicki R.A."/>
            <person name="Cuomo C.A."/>
            <person name="Kovacs J.A."/>
        </authorList>
    </citation>
    <scope>NUCLEOTIDE SEQUENCE [LARGE SCALE GENOMIC DNA]</scope>
    <source>
        <strain evidence="4">B123</strain>
    </source>
</reference>
<keyword evidence="4" id="KW-1185">Reference proteome</keyword>
<dbReference type="VEuPathDB" id="FungiDB:PNEG_00823"/>
<feature type="domain" description="HIT-type" evidence="2">
    <location>
        <begin position="8"/>
        <end position="41"/>
    </location>
</feature>
<dbReference type="CDD" id="cd23024">
    <property type="entry name" value="zf-HIT_ZNHIT2-3"/>
    <property type="match status" value="1"/>
</dbReference>
<dbReference type="PROSITE" id="PS51083">
    <property type="entry name" value="ZF_HIT"/>
    <property type="match status" value="1"/>
</dbReference>
<dbReference type="InterPro" id="IPR039646">
    <property type="entry name" value="ZNHIT2"/>
</dbReference>
<dbReference type="InterPro" id="IPR007529">
    <property type="entry name" value="Znf_HIT"/>
</dbReference>
<dbReference type="Proteomes" id="UP000011958">
    <property type="component" value="Unassembled WGS sequence"/>
</dbReference>
<keyword evidence="1" id="KW-0862">Zinc</keyword>
<dbReference type="RefSeq" id="XP_007872730.1">
    <property type="nucleotide sequence ID" value="XM_007874539.1"/>
</dbReference>
<protein>
    <recommendedName>
        <fullName evidence="2">HIT-type domain-containing protein</fullName>
    </recommendedName>
</protein>
<dbReference type="STRING" id="1069680.M7PL93"/>
<dbReference type="Gene3D" id="3.30.60.190">
    <property type="match status" value="1"/>
</dbReference>
<dbReference type="HOGENOM" id="CLU_1816600_0_0_1"/>
<evidence type="ECO:0000313" key="3">
    <source>
        <dbReference type="EMBL" id="EMR11234.1"/>
    </source>
</evidence>
<evidence type="ECO:0000256" key="1">
    <source>
        <dbReference type="PROSITE-ProRule" id="PRU00453"/>
    </source>
</evidence>
<dbReference type="AlphaFoldDB" id="M7PL93"/>
<name>M7PL93_PNEMU</name>